<keyword evidence="2" id="KW-1185">Reference proteome</keyword>
<evidence type="ECO:0000313" key="1">
    <source>
        <dbReference type="EMBL" id="MBG0738544.1"/>
    </source>
</evidence>
<accession>A0A931CNB3</accession>
<organism evidence="1 2">
    <name type="scientific">Arthrobacter terrae</name>
    <dbReference type="NCBI Taxonomy" id="2935737"/>
    <lineage>
        <taxon>Bacteria</taxon>
        <taxon>Bacillati</taxon>
        <taxon>Actinomycetota</taxon>
        <taxon>Actinomycetes</taxon>
        <taxon>Micrococcales</taxon>
        <taxon>Micrococcaceae</taxon>
        <taxon>Arthrobacter</taxon>
    </lineage>
</organism>
<protein>
    <submittedName>
        <fullName evidence="1">Uncharacterized protein</fullName>
    </submittedName>
</protein>
<dbReference type="Proteomes" id="UP000655366">
    <property type="component" value="Unassembled WGS sequence"/>
</dbReference>
<gene>
    <name evidence="1" type="ORF">IV500_03795</name>
</gene>
<dbReference type="EMBL" id="JADNYM010000004">
    <property type="protein sequence ID" value="MBG0738544.1"/>
    <property type="molecule type" value="Genomic_DNA"/>
</dbReference>
<dbReference type="AlphaFoldDB" id="A0A931CNB3"/>
<dbReference type="RefSeq" id="WP_196395488.1">
    <property type="nucleotide sequence ID" value="NZ_JADNYM010000004.1"/>
</dbReference>
<comment type="caution">
    <text evidence="1">The sequence shown here is derived from an EMBL/GenBank/DDBJ whole genome shotgun (WGS) entry which is preliminary data.</text>
</comment>
<sequence>MVGELLGFSANRTPAHGRQIIHDDLFGSSAAAKGPSNSFDAYPGQRTVAKVVPLVLR</sequence>
<evidence type="ECO:0000313" key="2">
    <source>
        <dbReference type="Proteomes" id="UP000655366"/>
    </source>
</evidence>
<proteinExistence type="predicted"/>
<name>A0A931CNB3_9MICC</name>
<reference evidence="1 2" key="1">
    <citation type="submission" date="2020-11" db="EMBL/GenBank/DDBJ databases">
        <title>Arthrobacter antarcticus sp. nov., isolated from Antarctic Soil.</title>
        <authorList>
            <person name="Li J."/>
        </authorList>
    </citation>
    <scope>NUCLEOTIDE SEQUENCE [LARGE SCALE GENOMIC DNA]</scope>
    <source>
        <strain evidence="1 2">Z1-20</strain>
    </source>
</reference>